<dbReference type="EMBL" id="FNDS01000005">
    <property type="protein sequence ID" value="SDI07687.1"/>
    <property type="molecule type" value="Genomic_DNA"/>
</dbReference>
<dbReference type="AlphaFoldDB" id="A0A1G8HM06"/>
<evidence type="ECO:0000313" key="2">
    <source>
        <dbReference type="EMBL" id="SDI07687.1"/>
    </source>
</evidence>
<name>A0A1G8HM06_9PSED</name>
<dbReference type="Proteomes" id="UP000199636">
    <property type="component" value="Unassembled WGS sequence"/>
</dbReference>
<evidence type="ECO:0000256" key="1">
    <source>
        <dbReference type="SAM" id="Coils"/>
    </source>
</evidence>
<dbReference type="RefSeq" id="WP_090263231.1">
    <property type="nucleotide sequence ID" value="NZ_FNDS01000005.1"/>
</dbReference>
<feature type="coiled-coil region" evidence="1">
    <location>
        <begin position="212"/>
        <end position="242"/>
    </location>
</feature>
<gene>
    <name evidence="2" type="ORF">SAMN05216272_105320</name>
</gene>
<organism evidence="2 3">
    <name type="scientific">Pseudomonas panipatensis</name>
    <dbReference type="NCBI Taxonomy" id="428992"/>
    <lineage>
        <taxon>Bacteria</taxon>
        <taxon>Pseudomonadati</taxon>
        <taxon>Pseudomonadota</taxon>
        <taxon>Gammaproteobacteria</taxon>
        <taxon>Pseudomonadales</taxon>
        <taxon>Pseudomonadaceae</taxon>
        <taxon>Pseudomonas</taxon>
    </lineage>
</organism>
<sequence>MPLPLILGAAALASAAYGAKKGYDGYQKHSEADDIVNAAKKRYAGKKEAFDVQEKATTDALESLGQEELNIGQQFNEFKTLAEDLLQKLNNGRQDKLEINIPKHKLQRVENYSYTAIGVLGAAAGAGVAGAAAGFAVYGGVMALGAASTGTAISSLAGVAATNATLAAIGGGSLATGGLGMAGGTAILGAAVAGPVLAIAGWAYDSHGEEALKNARKADREVDNAVAKLEKAQQQLSKTEDYVFDISDVLKSVYAQFDQYFEHLKFIARHIEDIRSRQLDPQRELAKLGDSILRLINNGFALATILVDLITTPLFKVKSANGEVIKDENGVPVMDTDEDGSMILNADQLDKQLGDTKASAARIEPA</sequence>
<protein>
    <recommendedName>
        <fullName evidence="4">Chemotaxis protein</fullName>
    </recommendedName>
</protein>
<proteinExistence type="predicted"/>
<reference evidence="3" key="1">
    <citation type="submission" date="2016-10" db="EMBL/GenBank/DDBJ databases">
        <authorList>
            <person name="Varghese N."/>
            <person name="Submissions S."/>
        </authorList>
    </citation>
    <scope>NUCLEOTIDE SEQUENCE [LARGE SCALE GENOMIC DNA]</scope>
    <source>
        <strain evidence="3">CCM 7469</strain>
    </source>
</reference>
<dbReference type="OrthoDB" id="6834370at2"/>
<dbReference type="STRING" id="428992.SAMN05216272_105320"/>
<keyword evidence="1" id="KW-0175">Coiled coil</keyword>
<keyword evidence="3" id="KW-1185">Reference proteome</keyword>
<evidence type="ECO:0000313" key="3">
    <source>
        <dbReference type="Proteomes" id="UP000199636"/>
    </source>
</evidence>
<accession>A0A1G8HM06</accession>
<evidence type="ECO:0008006" key="4">
    <source>
        <dbReference type="Google" id="ProtNLM"/>
    </source>
</evidence>